<dbReference type="Gene3D" id="3.40.50.2300">
    <property type="match status" value="2"/>
</dbReference>
<dbReference type="PROSITE" id="PS00356">
    <property type="entry name" value="HTH_LACI_1"/>
    <property type="match status" value="1"/>
</dbReference>
<dbReference type="AlphaFoldDB" id="A0A483B988"/>
<keyword evidence="3" id="KW-0238">DNA-binding</keyword>
<dbReference type="GO" id="GO:0003700">
    <property type="term" value="F:DNA-binding transcription factor activity"/>
    <property type="evidence" value="ECO:0007669"/>
    <property type="project" value="TreeGrafter"/>
</dbReference>
<dbReference type="PANTHER" id="PTHR30146:SF95">
    <property type="entry name" value="RIBOSE OPERON REPRESSOR"/>
    <property type="match status" value="1"/>
</dbReference>
<organism evidence="5 6">
    <name type="scientific">Oenococcus oeni</name>
    <name type="common">Leuconostoc oenos</name>
    <dbReference type="NCBI Taxonomy" id="1247"/>
    <lineage>
        <taxon>Bacteria</taxon>
        <taxon>Bacillati</taxon>
        <taxon>Bacillota</taxon>
        <taxon>Bacilli</taxon>
        <taxon>Lactobacillales</taxon>
        <taxon>Lactobacillaceae</taxon>
        <taxon>Oenococcus</taxon>
    </lineage>
</organism>
<sequence length="321" mass="35443">MVAKLQDVAKRAGVTITTVSRVLNDFPHVSKKTHDKVYAAIRALNYHPNALARSLQGKSSKFIGLIFPTIANPFFSELSNELEVKLSAKGYKIIIASSANNVEAERRYLGMLAANMVEGIITGSHNLGVEEYDQVNMPIVSFDRFLSDKIPIVSSDNLNGGKLATQYLIDQGAKRIAIITDDDDSKSPTSLRAIGALNPIHKANVQAEEFAFPDAHFTEEKKSEELKDLLSGNKFDGIFANNDTTALQINKIIKENNFKKIPVVGYDGTAFVRLYLTDITTIVQPISQIADALIDLLFKRIEKPDIHFANPPLLPVELFKS</sequence>
<dbReference type="EMBL" id="MLOK01000026">
    <property type="protein sequence ID" value="OIM21777.1"/>
    <property type="molecule type" value="Genomic_DNA"/>
</dbReference>
<dbReference type="Gene3D" id="1.10.260.40">
    <property type="entry name" value="lambda repressor-like DNA-binding domains"/>
    <property type="match status" value="1"/>
</dbReference>
<dbReference type="SUPFAM" id="SSF53822">
    <property type="entry name" value="Periplasmic binding protein-like I"/>
    <property type="match status" value="1"/>
</dbReference>
<dbReference type="InterPro" id="IPR000843">
    <property type="entry name" value="HTH_LacI"/>
</dbReference>
<dbReference type="PRINTS" id="PR00036">
    <property type="entry name" value="HTHLACI"/>
</dbReference>
<dbReference type="InterPro" id="IPR025997">
    <property type="entry name" value="SBP_2_dom"/>
</dbReference>
<dbReference type="CDD" id="cd01392">
    <property type="entry name" value="HTH_LacI"/>
    <property type="match status" value="1"/>
</dbReference>
<proteinExistence type="predicted"/>
<dbReference type="Pfam" id="PF13407">
    <property type="entry name" value="Peripla_BP_4"/>
    <property type="match status" value="1"/>
</dbReference>
<dbReference type="SMART" id="SM00354">
    <property type="entry name" value="HTH_LACI"/>
    <property type="match status" value="1"/>
</dbReference>
<dbReference type="Pfam" id="PF00356">
    <property type="entry name" value="LacI"/>
    <property type="match status" value="1"/>
</dbReference>
<evidence type="ECO:0000256" key="4">
    <source>
        <dbReference type="ARBA" id="ARBA00023163"/>
    </source>
</evidence>
<gene>
    <name evidence="5" type="ORF">ATX59_02715</name>
</gene>
<keyword evidence="2" id="KW-0805">Transcription regulation</keyword>
<keyword evidence="1" id="KW-0678">Repressor</keyword>
<dbReference type="GO" id="GO:0000976">
    <property type="term" value="F:transcription cis-regulatory region binding"/>
    <property type="evidence" value="ECO:0007669"/>
    <property type="project" value="TreeGrafter"/>
</dbReference>
<protein>
    <submittedName>
        <fullName evidence="5">LacI family transcriptional regulator</fullName>
    </submittedName>
</protein>
<dbReference type="SUPFAM" id="SSF47413">
    <property type="entry name" value="lambda repressor-like DNA-binding domains"/>
    <property type="match status" value="1"/>
</dbReference>
<evidence type="ECO:0000313" key="6">
    <source>
        <dbReference type="Proteomes" id="UP000181728"/>
    </source>
</evidence>
<dbReference type="PROSITE" id="PS50932">
    <property type="entry name" value="HTH_LACI_2"/>
    <property type="match status" value="1"/>
</dbReference>
<name>A0A483B988_OENOE</name>
<dbReference type="CDD" id="cd06291">
    <property type="entry name" value="PBP1_Qymf-like"/>
    <property type="match status" value="1"/>
</dbReference>
<evidence type="ECO:0000256" key="2">
    <source>
        <dbReference type="ARBA" id="ARBA00023015"/>
    </source>
</evidence>
<keyword evidence="4" id="KW-0804">Transcription</keyword>
<evidence type="ECO:0000256" key="3">
    <source>
        <dbReference type="ARBA" id="ARBA00023125"/>
    </source>
</evidence>
<reference evidence="5 6" key="1">
    <citation type="journal article" date="2016" name="BMC Genomics">
        <title>Consensus pan-genome assembly of the specialised wine bacterium Oenococcus oeni.</title>
        <authorList>
            <person name="Sternes P.R."/>
            <person name="Borneman A.R."/>
        </authorList>
    </citation>
    <scope>NUCLEOTIDE SEQUENCE [LARGE SCALE GENOMIC DNA]</scope>
    <source>
        <strain evidence="5 6">AWRIB661</strain>
    </source>
</reference>
<dbReference type="InterPro" id="IPR028082">
    <property type="entry name" value="Peripla_BP_I"/>
</dbReference>
<dbReference type="Proteomes" id="UP000181728">
    <property type="component" value="Unassembled WGS sequence"/>
</dbReference>
<dbReference type="RefSeq" id="WP_071419704.1">
    <property type="nucleotide sequence ID" value="NZ_MLLI01000070.1"/>
</dbReference>
<comment type="caution">
    <text evidence="5">The sequence shown here is derived from an EMBL/GenBank/DDBJ whole genome shotgun (WGS) entry which is preliminary data.</text>
</comment>
<evidence type="ECO:0000256" key="1">
    <source>
        <dbReference type="ARBA" id="ARBA00022491"/>
    </source>
</evidence>
<dbReference type="PANTHER" id="PTHR30146">
    <property type="entry name" value="LACI-RELATED TRANSCRIPTIONAL REPRESSOR"/>
    <property type="match status" value="1"/>
</dbReference>
<evidence type="ECO:0000313" key="5">
    <source>
        <dbReference type="EMBL" id="OIM21777.1"/>
    </source>
</evidence>
<accession>A0A483B988</accession>
<dbReference type="InterPro" id="IPR010982">
    <property type="entry name" value="Lambda_DNA-bd_dom_sf"/>
</dbReference>